<dbReference type="Gene3D" id="2.40.50.140">
    <property type="entry name" value="Nucleic acid-binding proteins"/>
    <property type="match status" value="1"/>
</dbReference>
<dbReference type="SMART" id="SM00316">
    <property type="entry name" value="S1"/>
    <property type="match status" value="1"/>
</dbReference>
<feature type="non-terminal residue" evidence="2">
    <location>
        <position position="123"/>
    </location>
</feature>
<dbReference type="AlphaFoldDB" id="A0A0G4NG04"/>
<protein>
    <recommendedName>
        <fullName evidence="1">S1 motif domain-containing protein</fullName>
    </recommendedName>
</protein>
<dbReference type="CDD" id="cd05698">
    <property type="entry name" value="S1_Rrp5_repeat_hs6_sc5"/>
    <property type="match status" value="1"/>
</dbReference>
<reference evidence="3" key="1">
    <citation type="submission" date="2015-05" db="EMBL/GenBank/DDBJ databases">
        <authorList>
            <person name="Fogelqvist Johan"/>
        </authorList>
    </citation>
    <scope>NUCLEOTIDE SEQUENCE [LARGE SCALE GENOMIC DNA]</scope>
</reference>
<dbReference type="Pfam" id="PF00575">
    <property type="entry name" value="S1"/>
    <property type="match status" value="1"/>
</dbReference>
<gene>
    <name evidence="2" type="ORF">BN1723_019728</name>
</gene>
<organism evidence="2 3">
    <name type="scientific">Verticillium longisporum</name>
    <name type="common">Verticillium dahliae var. longisporum</name>
    <dbReference type="NCBI Taxonomy" id="100787"/>
    <lineage>
        <taxon>Eukaryota</taxon>
        <taxon>Fungi</taxon>
        <taxon>Dikarya</taxon>
        <taxon>Ascomycota</taxon>
        <taxon>Pezizomycotina</taxon>
        <taxon>Sordariomycetes</taxon>
        <taxon>Hypocreomycetidae</taxon>
        <taxon>Glomerellales</taxon>
        <taxon>Plectosphaerellaceae</taxon>
        <taxon>Verticillium</taxon>
    </lineage>
</organism>
<dbReference type="PANTHER" id="PTHR23270">
    <property type="entry name" value="PROGRAMMED CELL DEATH PROTEIN 11 PRE-RRNA PROCESSING PROTEIN RRP5"/>
    <property type="match status" value="1"/>
</dbReference>
<evidence type="ECO:0000313" key="2">
    <source>
        <dbReference type="EMBL" id="CRK45407.1"/>
    </source>
</evidence>
<dbReference type="Proteomes" id="UP000045706">
    <property type="component" value="Unassembled WGS sequence"/>
</dbReference>
<feature type="domain" description="S1 motif" evidence="1">
    <location>
        <begin position="42"/>
        <end position="111"/>
    </location>
</feature>
<accession>A0A0G4NG04</accession>
<dbReference type="SUPFAM" id="SSF50249">
    <property type="entry name" value="Nucleic acid-binding proteins"/>
    <property type="match status" value="1"/>
</dbReference>
<proteinExistence type="predicted"/>
<sequence length="123" mass="13769">MTVKARVLSVRPRKRQMRLTLKKTLVNSDTPIIKSFDEVEVGQQALGTISDISPHGARIEFYKGVRGWLPVSQMSEAFIQDPKEHFKVGQVVNVHILEVDPENQKLLVSCKDPSAFGLDKQAA</sequence>
<dbReference type="PANTHER" id="PTHR23270:SF10">
    <property type="entry name" value="PROTEIN RRP5 HOMOLOG"/>
    <property type="match status" value="1"/>
</dbReference>
<dbReference type="GO" id="GO:0006364">
    <property type="term" value="P:rRNA processing"/>
    <property type="evidence" value="ECO:0007669"/>
    <property type="project" value="InterPro"/>
</dbReference>
<dbReference type="PROSITE" id="PS50126">
    <property type="entry name" value="S1"/>
    <property type="match status" value="1"/>
</dbReference>
<dbReference type="InterPro" id="IPR003029">
    <property type="entry name" value="S1_domain"/>
</dbReference>
<evidence type="ECO:0000313" key="3">
    <source>
        <dbReference type="Proteomes" id="UP000045706"/>
    </source>
</evidence>
<dbReference type="InterPro" id="IPR045209">
    <property type="entry name" value="Rrp5"/>
</dbReference>
<dbReference type="InterPro" id="IPR012340">
    <property type="entry name" value="NA-bd_OB-fold"/>
</dbReference>
<dbReference type="FunFam" id="2.40.50.140:FF:000103">
    <property type="entry name" value="protein RRP5 homolog"/>
    <property type="match status" value="1"/>
</dbReference>
<dbReference type="GO" id="GO:0032040">
    <property type="term" value="C:small-subunit processome"/>
    <property type="evidence" value="ECO:0007669"/>
    <property type="project" value="TreeGrafter"/>
</dbReference>
<evidence type="ECO:0000259" key="1">
    <source>
        <dbReference type="PROSITE" id="PS50126"/>
    </source>
</evidence>
<dbReference type="GO" id="GO:0003723">
    <property type="term" value="F:RNA binding"/>
    <property type="evidence" value="ECO:0007669"/>
    <property type="project" value="TreeGrafter"/>
</dbReference>
<dbReference type="EMBL" id="CVQI01034792">
    <property type="protein sequence ID" value="CRK45407.1"/>
    <property type="molecule type" value="Genomic_DNA"/>
</dbReference>
<name>A0A0G4NG04_VERLO</name>